<dbReference type="Gene3D" id="1.20.1250.20">
    <property type="entry name" value="MFS general substrate transporter like domains"/>
    <property type="match status" value="1"/>
</dbReference>
<gene>
    <name evidence="8" type="ORF">SCLCIDRAFT_392454</name>
</gene>
<dbReference type="InterPro" id="IPR036259">
    <property type="entry name" value="MFS_trans_sf"/>
</dbReference>
<dbReference type="FunCoup" id="A0A0C2ZNK7">
    <property type="interactions" value="131"/>
</dbReference>
<feature type="transmembrane region" description="Helical" evidence="6">
    <location>
        <begin position="120"/>
        <end position="138"/>
    </location>
</feature>
<dbReference type="InterPro" id="IPR005828">
    <property type="entry name" value="MFS_sugar_transport-like"/>
</dbReference>
<sequence>MSPSQEFPTSDDRRAIAKPRGLQTHYTVGSLDPVYHAKAKILNDALQEIDMGRFQWYLFIAAGFGWTADELMLMVKALIYTSITREFDVQGEWIIFAHAIGRLFGAIFWCVGCDVWGRRWSFHLTILITSVFSLIAAAAPNNTVLCICIAMWSFGVGGNIPIDLTIFIEFVPTSHRYMLTVLCVWWSLGDLVGSLLAWPLISNFSCPPAPAPCSASSNKGWRYCLLASGGLIMVMWAIRLFAFDLPESPVYLMSRGRDKDAVAVVQKVATINGKISNLTLAHLKQAEILAGDSEVQSDAEMVKSTSAMRKFSEFHASHVRPLFATRVMTHSTSILIVLWALIGLATSLYFNFQTYFLQTRGAAHGIHSLSAVFRDQVISIFLHIPAALMAGYLVEVPIIGRRRTLAIFTVITGVFALLSTTASTYDAFNGWNCGLTYSCVIVCGVLYAMSMELFPIKARGTGYVIAFTAYCICNVGASIIAIYANINTSLPILISGAVLVLSGFIALLLPIEPRGNASIEK</sequence>
<keyword evidence="3 6" id="KW-0812">Transmembrane</keyword>
<dbReference type="PANTHER" id="PTHR23511">
    <property type="entry name" value="SYNAPTIC VESICLE GLYCOPROTEIN 2"/>
    <property type="match status" value="1"/>
</dbReference>
<keyword evidence="5 6" id="KW-0472">Membrane</keyword>
<evidence type="ECO:0000256" key="5">
    <source>
        <dbReference type="ARBA" id="ARBA00023136"/>
    </source>
</evidence>
<dbReference type="InterPro" id="IPR020846">
    <property type="entry name" value="MFS_dom"/>
</dbReference>
<feature type="transmembrane region" description="Helical" evidence="6">
    <location>
        <begin position="334"/>
        <end position="356"/>
    </location>
</feature>
<dbReference type="GO" id="GO:0016020">
    <property type="term" value="C:membrane"/>
    <property type="evidence" value="ECO:0007669"/>
    <property type="project" value="UniProtKB-SubCell"/>
</dbReference>
<dbReference type="SUPFAM" id="SSF103473">
    <property type="entry name" value="MFS general substrate transporter"/>
    <property type="match status" value="1"/>
</dbReference>
<name>A0A0C2ZNK7_9AGAM</name>
<feature type="transmembrane region" description="Helical" evidence="6">
    <location>
        <begin position="56"/>
        <end position="81"/>
    </location>
</feature>
<feature type="transmembrane region" description="Helical" evidence="6">
    <location>
        <begin position="490"/>
        <end position="511"/>
    </location>
</feature>
<evidence type="ECO:0000256" key="6">
    <source>
        <dbReference type="SAM" id="Phobius"/>
    </source>
</evidence>
<protein>
    <recommendedName>
        <fullName evidence="7">Major facilitator superfamily (MFS) profile domain-containing protein</fullName>
    </recommendedName>
</protein>
<feature type="transmembrane region" description="Helical" evidence="6">
    <location>
        <begin position="93"/>
        <end position="113"/>
    </location>
</feature>
<reference evidence="8 9" key="1">
    <citation type="submission" date="2014-04" db="EMBL/GenBank/DDBJ databases">
        <authorList>
            <consortium name="DOE Joint Genome Institute"/>
            <person name="Kuo A."/>
            <person name="Kohler A."/>
            <person name="Nagy L.G."/>
            <person name="Floudas D."/>
            <person name="Copeland A."/>
            <person name="Barry K.W."/>
            <person name="Cichocki N."/>
            <person name="Veneault-Fourrey C."/>
            <person name="LaButti K."/>
            <person name="Lindquist E.A."/>
            <person name="Lipzen A."/>
            <person name="Lundell T."/>
            <person name="Morin E."/>
            <person name="Murat C."/>
            <person name="Sun H."/>
            <person name="Tunlid A."/>
            <person name="Henrissat B."/>
            <person name="Grigoriev I.V."/>
            <person name="Hibbett D.S."/>
            <person name="Martin F."/>
            <person name="Nordberg H.P."/>
            <person name="Cantor M.N."/>
            <person name="Hua S.X."/>
        </authorList>
    </citation>
    <scope>NUCLEOTIDE SEQUENCE [LARGE SCALE GENOMIC DNA]</scope>
    <source>
        <strain evidence="8 9">Foug A</strain>
    </source>
</reference>
<dbReference type="EMBL" id="KN822160">
    <property type="protein sequence ID" value="KIM54182.1"/>
    <property type="molecule type" value="Genomic_DNA"/>
</dbReference>
<dbReference type="CDD" id="cd17316">
    <property type="entry name" value="MFS_SV2_like"/>
    <property type="match status" value="1"/>
</dbReference>
<reference evidence="9" key="2">
    <citation type="submission" date="2015-01" db="EMBL/GenBank/DDBJ databases">
        <title>Evolutionary Origins and Diversification of the Mycorrhizal Mutualists.</title>
        <authorList>
            <consortium name="DOE Joint Genome Institute"/>
            <consortium name="Mycorrhizal Genomics Consortium"/>
            <person name="Kohler A."/>
            <person name="Kuo A."/>
            <person name="Nagy L.G."/>
            <person name="Floudas D."/>
            <person name="Copeland A."/>
            <person name="Barry K.W."/>
            <person name="Cichocki N."/>
            <person name="Veneault-Fourrey C."/>
            <person name="LaButti K."/>
            <person name="Lindquist E.A."/>
            <person name="Lipzen A."/>
            <person name="Lundell T."/>
            <person name="Morin E."/>
            <person name="Murat C."/>
            <person name="Riley R."/>
            <person name="Ohm R."/>
            <person name="Sun H."/>
            <person name="Tunlid A."/>
            <person name="Henrissat B."/>
            <person name="Grigoriev I.V."/>
            <person name="Hibbett D.S."/>
            <person name="Martin F."/>
        </authorList>
    </citation>
    <scope>NUCLEOTIDE SEQUENCE [LARGE SCALE GENOMIC DNA]</scope>
    <source>
        <strain evidence="9">Foug A</strain>
    </source>
</reference>
<dbReference type="PANTHER" id="PTHR23511:SF12">
    <property type="entry name" value="TRANSPORTER, PUTATIVE (AFU_ORTHOLOGUE AFUA_7G01740)-RELATED"/>
    <property type="match status" value="1"/>
</dbReference>
<feature type="transmembrane region" description="Helical" evidence="6">
    <location>
        <begin position="179"/>
        <end position="200"/>
    </location>
</feature>
<dbReference type="OrthoDB" id="3936150at2759"/>
<feature type="transmembrane region" description="Helical" evidence="6">
    <location>
        <begin position="220"/>
        <end position="242"/>
    </location>
</feature>
<keyword evidence="4 6" id="KW-1133">Transmembrane helix</keyword>
<feature type="transmembrane region" description="Helical" evidence="6">
    <location>
        <begin position="144"/>
        <end position="167"/>
    </location>
</feature>
<proteinExistence type="predicted"/>
<feature type="transmembrane region" description="Helical" evidence="6">
    <location>
        <begin position="428"/>
        <end position="449"/>
    </location>
</feature>
<feature type="transmembrane region" description="Helical" evidence="6">
    <location>
        <begin position="461"/>
        <end position="484"/>
    </location>
</feature>
<evidence type="ECO:0000259" key="7">
    <source>
        <dbReference type="PROSITE" id="PS50850"/>
    </source>
</evidence>
<keyword evidence="9" id="KW-1185">Reference proteome</keyword>
<feature type="domain" description="Major facilitator superfamily (MFS) profile" evidence="7">
    <location>
        <begin position="45"/>
        <end position="514"/>
    </location>
</feature>
<evidence type="ECO:0000256" key="4">
    <source>
        <dbReference type="ARBA" id="ARBA00022989"/>
    </source>
</evidence>
<dbReference type="Proteomes" id="UP000053989">
    <property type="component" value="Unassembled WGS sequence"/>
</dbReference>
<evidence type="ECO:0000313" key="9">
    <source>
        <dbReference type="Proteomes" id="UP000053989"/>
    </source>
</evidence>
<accession>A0A0C2ZNK7</accession>
<comment type="subcellular location">
    <subcellularLocation>
        <location evidence="1">Membrane</location>
        <topology evidence="1">Multi-pass membrane protein</topology>
    </subcellularLocation>
</comment>
<feature type="transmembrane region" description="Helical" evidence="6">
    <location>
        <begin position="405"/>
        <end position="422"/>
    </location>
</feature>
<dbReference type="GO" id="GO:0022857">
    <property type="term" value="F:transmembrane transporter activity"/>
    <property type="evidence" value="ECO:0007669"/>
    <property type="project" value="InterPro"/>
</dbReference>
<evidence type="ECO:0000256" key="3">
    <source>
        <dbReference type="ARBA" id="ARBA00022692"/>
    </source>
</evidence>
<dbReference type="AlphaFoldDB" id="A0A0C2ZNK7"/>
<dbReference type="Pfam" id="PF00083">
    <property type="entry name" value="Sugar_tr"/>
    <property type="match status" value="1"/>
</dbReference>
<evidence type="ECO:0000256" key="1">
    <source>
        <dbReference type="ARBA" id="ARBA00004141"/>
    </source>
</evidence>
<dbReference type="HOGENOM" id="CLU_001265_52_4_1"/>
<evidence type="ECO:0000313" key="8">
    <source>
        <dbReference type="EMBL" id="KIM54182.1"/>
    </source>
</evidence>
<evidence type="ECO:0000256" key="2">
    <source>
        <dbReference type="ARBA" id="ARBA00022448"/>
    </source>
</evidence>
<feature type="transmembrane region" description="Helical" evidence="6">
    <location>
        <begin position="376"/>
        <end position="393"/>
    </location>
</feature>
<organism evidence="8 9">
    <name type="scientific">Scleroderma citrinum Foug A</name>
    <dbReference type="NCBI Taxonomy" id="1036808"/>
    <lineage>
        <taxon>Eukaryota</taxon>
        <taxon>Fungi</taxon>
        <taxon>Dikarya</taxon>
        <taxon>Basidiomycota</taxon>
        <taxon>Agaricomycotina</taxon>
        <taxon>Agaricomycetes</taxon>
        <taxon>Agaricomycetidae</taxon>
        <taxon>Boletales</taxon>
        <taxon>Sclerodermatineae</taxon>
        <taxon>Sclerodermataceae</taxon>
        <taxon>Scleroderma</taxon>
    </lineage>
</organism>
<dbReference type="InParanoid" id="A0A0C2ZNK7"/>
<keyword evidence="2" id="KW-0813">Transport</keyword>
<dbReference type="PROSITE" id="PS50850">
    <property type="entry name" value="MFS"/>
    <property type="match status" value="1"/>
</dbReference>